<dbReference type="PANTHER" id="PTHR11941:SF54">
    <property type="entry name" value="ENOYL-COA HYDRATASE, MITOCHONDRIAL"/>
    <property type="match status" value="1"/>
</dbReference>
<comment type="similarity">
    <text evidence="1 5">Belongs to the enoyl-CoA hydratase/isomerase family.</text>
</comment>
<dbReference type="InterPro" id="IPR018376">
    <property type="entry name" value="Enoyl-CoA_hyd/isom_CS"/>
</dbReference>
<dbReference type="OrthoDB" id="9775794at2"/>
<dbReference type="PROSITE" id="PS00166">
    <property type="entry name" value="ENOYL_COA_HYDRATASE"/>
    <property type="match status" value="1"/>
</dbReference>
<dbReference type="InterPro" id="IPR014748">
    <property type="entry name" value="Enoyl-CoA_hydra_C"/>
</dbReference>
<dbReference type="Gene3D" id="3.90.226.10">
    <property type="entry name" value="2-enoyl-CoA Hydratase, Chain A, domain 1"/>
    <property type="match status" value="1"/>
</dbReference>
<dbReference type="GO" id="GO:0004300">
    <property type="term" value="F:enoyl-CoA hydratase activity"/>
    <property type="evidence" value="ECO:0007669"/>
    <property type="project" value="UniProtKB-EC"/>
</dbReference>
<dbReference type="SUPFAM" id="SSF52096">
    <property type="entry name" value="ClpP/crotonase"/>
    <property type="match status" value="1"/>
</dbReference>
<evidence type="ECO:0000313" key="7">
    <source>
        <dbReference type="Proteomes" id="UP000463857"/>
    </source>
</evidence>
<evidence type="ECO:0000256" key="4">
    <source>
        <dbReference type="ARBA" id="ARBA00023717"/>
    </source>
</evidence>
<protein>
    <submittedName>
        <fullName evidence="6">Enoyl-CoA hydratase/isomerase family protein</fullName>
    </submittedName>
</protein>
<dbReference type="Gene3D" id="1.10.12.10">
    <property type="entry name" value="Lyase 2-enoyl-coa Hydratase, Chain A, domain 2"/>
    <property type="match status" value="1"/>
</dbReference>
<accession>A0A7L4YLC3</accession>
<dbReference type="InterPro" id="IPR029045">
    <property type="entry name" value="ClpP/crotonase-like_dom_sf"/>
</dbReference>
<evidence type="ECO:0000313" key="6">
    <source>
        <dbReference type="EMBL" id="QHB99919.1"/>
    </source>
</evidence>
<keyword evidence="7" id="KW-1185">Reference proteome</keyword>
<keyword evidence="6" id="KW-0413">Isomerase</keyword>
<comment type="catalytic activity">
    <reaction evidence="3">
        <text>a (3S)-3-hydroxyacyl-CoA = a (2E)-enoyl-CoA + H2O</text>
        <dbReference type="Rhea" id="RHEA:16105"/>
        <dbReference type="ChEBI" id="CHEBI:15377"/>
        <dbReference type="ChEBI" id="CHEBI:57318"/>
        <dbReference type="ChEBI" id="CHEBI:58856"/>
        <dbReference type="EC" id="4.2.1.17"/>
    </reaction>
</comment>
<evidence type="ECO:0000256" key="1">
    <source>
        <dbReference type="ARBA" id="ARBA00005254"/>
    </source>
</evidence>
<dbReference type="KEGG" id="eke:EK0264_06220"/>
<dbReference type="InterPro" id="IPR001753">
    <property type="entry name" value="Enoyl-CoA_hydra/iso"/>
</dbReference>
<dbReference type="PANTHER" id="PTHR11941">
    <property type="entry name" value="ENOYL-COA HYDRATASE-RELATED"/>
    <property type="match status" value="1"/>
</dbReference>
<gene>
    <name evidence="6" type="ORF">EK0264_06220</name>
</gene>
<dbReference type="GO" id="GO:0016853">
    <property type="term" value="F:isomerase activity"/>
    <property type="evidence" value="ECO:0007669"/>
    <property type="project" value="UniProtKB-KW"/>
</dbReference>
<name>A0A7L4YLC3_9ACTN</name>
<dbReference type="Proteomes" id="UP000463857">
    <property type="component" value="Chromosome"/>
</dbReference>
<evidence type="ECO:0000256" key="2">
    <source>
        <dbReference type="ARBA" id="ARBA00023239"/>
    </source>
</evidence>
<comment type="catalytic activity">
    <reaction evidence="4">
        <text>a 4-saturated-(3S)-3-hydroxyacyl-CoA = a (3E)-enoyl-CoA + H2O</text>
        <dbReference type="Rhea" id="RHEA:20724"/>
        <dbReference type="ChEBI" id="CHEBI:15377"/>
        <dbReference type="ChEBI" id="CHEBI:58521"/>
        <dbReference type="ChEBI" id="CHEBI:137480"/>
        <dbReference type="EC" id="4.2.1.17"/>
    </reaction>
</comment>
<dbReference type="CDD" id="cd06558">
    <property type="entry name" value="crotonase-like"/>
    <property type="match status" value="1"/>
</dbReference>
<dbReference type="RefSeq" id="WP_159543970.1">
    <property type="nucleotide sequence ID" value="NZ_CP047156.1"/>
</dbReference>
<evidence type="ECO:0000256" key="5">
    <source>
        <dbReference type="RuleBase" id="RU003707"/>
    </source>
</evidence>
<sequence length="257" mass="27759">MSLDVTVAGRVATVTLNRPERLNALSRDMMSDIIATFDGFNFDDDVWCVVITGAGDRAFSAGVDLKEANDLASEKAPPSMPYSGSARNPFETVLECRKPVIAALNGVTVGGGLEIALACDIRLAAEHVRLGLPEAKRGMGANFGAQLLPRLIPRGLAYQLLYTGELIDSETARQWALVNEVVPADRLRERATTLAATIAANAPLTVRRYKEMITKGADLPLAAALRLNVGPNPYLSEDRVEGVAAFVEKRTPRWQAR</sequence>
<organism evidence="6 7">
    <name type="scientific">Epidermidibacterium keratini</name>
    <dbReference type="NCBI Taxonomy" id="1891644"/>
    <lineage>
        <taxon>Bacteria</taxon>
        <taxon>Bacillati</taxon>
        <taxon>Actinomycetota</taxon>
        <taxon>Actinomycetes</taxon>
        <taxon>Sporichthyales</taxon>
        <taxon>Sporichthyaceae</taxon>
        <taxon>Epidermidibacterium</taxon>
    </lineage>
</organism>
<dbReference type="Pfam" id="PF00378">
    <property type="entry name" value="ECH_1"/>
    <property type="match status" value="1"/>
</dbReference>
<dbReference type="EMBL" id="CP047156">
    <property type="protein sequence ID" value="QHB99919.1"/>
    <property type="molecule type" value="Genomic_DNA"/>
</dbReference>
<reference evidence="6 7" key="1">
    <citation type="journal article" date="2018" name="Int. J. Syst. Evol. Microbiol.">
        <title>Epidermidibacterium keratini gen. nov., sp. nov., a member of the family Sporichthyaceae, isolated from keratin epidermis.</title>
        <authorList>
            <person name="Lee D.G."/>
            <person name="Trujillo M.E."/>
            <person name="Kang S."/>
            <person name="Nam J.J."/>
            <person name="Kim Y.J."/>
        </authorList>
    </citation>
    <scope>NUCLEOTIDE SEQUENCE [LARGE SCALE GENOMIC DNA]</scope>
    <source>
        <strain evidence="6 7">EPI-7</strain>
    </source>
</reference>
<proteinExistence type="inferred from homology"/>
<keyword evidence="2" id="KW-0456">Lyase</keyword>
<dbReference type="InParanoid" id="A0A7L4YLC3"/>
<dbReference type="AlphaFoldDB" id="A0A7L4YLC3"/>
<evidence type="ECO:0000256" key="3">
    <source>
        <dbReference type="ARBA" id="ARBA00023709"/>
    </source>
</evidence>
<dbReference type="GO" id="GO:0006635">
    <property type="term" value="P:fatty acid beta-oxidation"/>
    <property type="evidence" value="ECO:0007669"/>
    <property type="project" value="TreeGrafter"/>
</dbReference>